<evidence type="ECO:0000256" key="7">
    <source>
        <dbReference type="SAM" id="Phobius"/>
    </source>
</evidence>
<reference evidence="10 11" key="1">
    <citation type="journal article" date="2015" name="J. Microbiol.">
        <title>Sphingosinicella ginsenosidimutans sp. nov., with ginsenoside converting activity.</title>
        <authorList>
            <person name="Kim J.K."/>
            <person name="Kang M.S."/>
            <person name="Park S.C."/>
            <person name="Kim K.M."/>
            <person name="Choi K."/>
            <person name="Yoon M.H."/>
            <person name="Im W.T."/>
        </authorList>
    </citation>
    <scope>NUCLEOTIDE SEQUENCE [LARGE SCALE GENOMIC DNA]</scope>
    <source>
        <strain evidence="10 11">BS-11</strain>
    </source>
</reference>
<dbReference type="Gene3D" id="1.10.287.1260">
    <property type="match status" value="1"/>
</dbReference>
<dbReference type="PANTHER" id="PTHR30566:SF25">
    <property type="entry name" value="INNER MEMBRANE PROTEIN"/>
    <property type="match status" value="1"/>
</dbReference>
<dbReference type="OrthoDB" id="9809206at2"/>
<feature type="transmembrane region" description="Helical" evidence="7">
    <location>
        <begin position="75"/>
        <end position="93"/>
    </location>
</feature>
<feature type="domain" description="Mechanosensitive ion channel MscS" evidence="8">
    <location>
        <begin position="199"/>
        <end position="263"/>
    </location>
</feature>
<evidence type="ECO:0000313" key="11">
    <source>
        <dbReference type="Proteomes" id="UP000321249"/>
    </source>
</evidence>
<keyword evidence="5 7" id="KW-1133">Transmembrane helix</keyword>
<dbReference type="GO" id="GO:0005886">
    <property type="term" value="C:plasma membrane"/>
    <property type="evidence" value="ECO:0007669"/>
    <property type="project" value="UniProtKB-SubCell"/>
</dbReference>
<evidence type="ECO:0000256" key="4">
    <source>
        <dbReference type="ARBA" id="ARBA00022692"/>
    </source>
</evidence>
<evidence type="ECO:0000256" key="5">
    <source>
        <dbReference type="ARBA" id="ARBA00022989"/>
    </source>
</evidence>
<gene>
    <name evidence="10" type="ORF">FRZ32_01520</name>
</gene>
<keyword evidence="3" id="KW-1003">Cell membrane</keyword>
<protein>
    <submittedName>
        <fullName evidence="10">Mechanosensitive ion channel family protein</fullName>
    </submittedName>
</protein>
<dbReference type="InterPro" id="IPR006685">
    <property type="entry name" value="MscS_channel_2nd"/>
</dbReference>
<dbReference type="RefSeq" id="WP_147041837.1">
    <property type="nucleotide sequence ID" value="NZ_BAABIR010000001.1"/>
</dbReference>
<dbReference type="InterPro" id="IPR010920">
    <property type="entry name" value="LSM_dom_sf"/>
</dbReference>
<dbReference type="Pfam" id="PF00924">
    <property type="entry name" value="MS_channel_2nd"/>
    <property type="match status" value="1"/>
</dbReference>
<dbReference type="SUPFAM" id="SSF82861">
    <property type="entry name" value="Mechanosensitive channel protein MscS (YggB), transmembrane region"/>
    <property type="match status" value="1"/>
</dbReference>
<comment type="similarity">
    <text evidence="2">Belongs to the MscS (TC 1.A.23) family.</text>
</comment>
<comment type="caution">
    <text evidence="10">The sequence shown here is derived from an EMBL/GenBank/DDBJ whole genome shotgun (WGS) entry which is preliminary data.</text>
</comment>
<dbReference type="SUPFAM" id="SSF50182">
    <property type="entry name" value="Sm-like ribonucleoproteins"/>
    <property type="match status" value="1"/>
</dbReference>
<keyword evidence="11" id="KW-1185">Reference proteome</keyword>
<dbReference type="GO" id="GO:0008381">
    <property type="term" value="F:mechanosensitive monoatomic ion channel activity"/>
    <property type="evidence" value="ECO:0007669"/>
    <property type="project" value="UniProtKB-ARBA"/>
</dbReference>
<dbReference type="InterPro" id="IPR049142">
    <property type="entry name" value="MS_channel_1st"/>
</dbReference>
<proteinExistence type="inferred from homology"/>
<keyword evidence="6 7" id="KW-0472">Membrane</keyword>
<dbReference type="SUPFAM" id="SSF82689">
    <property type="entry name" value="Mechanosensitive channel protein MscS (YggB), C-terminal domain"/>
    <property type="match status" value="1"/>
</dbReference>
<keyword evidence="4 7" id="KW-0812">Transmembrane</keyword>
<feature type="transmembrane region" description="Helical" evidence="7">
    <location>
        <begin position="182"/>
        <end position="211"/>
    </location>
</feature>
<dbReference type="Proteomes" id="UP000321249">
    <property type="component" value="Unassembled WGS sequence"/>
</dbReference>
<evidence type="ECO:0000256" key="2">
    <source>
        <dbReference type="ARBA" id="ARBA00008017"/>
    </source>
</evidence>
<name>A0A5C6TQE0_9SPHN</name>
<evidence type="ECO:0000256" key="6">
    <source>
        <dbReference type="ARBA" id="ARBA00023136"/>
    </source>
</evidence>
<dbReference type="Pfam" id="PF21088">
    <property type="entry name" value="MS_channel_1st"/>
    <property type="match status" value="1"/>
</dbReference>
<comment type="subcellular location">
    <subcellularLocation>
        <location evidence="1">Cell membrane</location>
        <topology evidence="1">Multi-pass membrane protein</topology>
    </subcellularLocation>
</comment>
<organism evidence="10 11">
    <name type="scientific">Allosphingosinicella ginsenosidimutans</name>
    <dbReference type="NCBI Taxonomy" id="1176539"/>
    <lineage>
        <taxon>Bacteria</taxon>
        <taxon>Pseudomonadati</taxon>
        <taxon>Pseudomonadota</taxon>
        <taxon>Alphaproteobacteria</taxon>
        <taxon>Sphingomonadales</taxon>
        <taxon>Sphingomonadaceae</taxon>
        <taxon>Allosphingosinicella</taxon>
    </lineage>
</organism>
<sequence>MSQPTRNAIKLPGHLDQQAGNLLHDTLDWMVSNSINIAIAVAVAIGIAALLFALRTLGCRLIERSKGGDLSWRVTFARTLARTGTFFIVMASAELVAEHAATPPSLLSVIHVLFVIAFAMQAALWARELVLGYVEHRVGDRDEGSGLGSAIGIIRLLVSVALFAIAIVVILDNLGINVTGLIAGLGIGGIAIGLAAQGIFSDLFAALSILFDKPFRRGETITFGSTTGTVMAIGLKTTRIRSVGGEEVVMSNAKLLDQQIQNWAVMERRRVLMNFGVIYQTPPEMLARIGMELKEIIEAQPLATFDHCQPYQFAASSIDYELVFFIETPAGSDLVAVRAAVMLAMVRKFAELGIEFAYPAQTTFTAAPDGRLIMPYPAAGGPDANGG</sequence>
<feature type="transmembrane region" description="Helical" evidence="7">
    <location>
        <begin position="105"/>
        <end position="126"/>
    </location>
</feature>
<evidence type="ECO:0000259" key="9">
    <source>
        <dbReference type="Pfam" id="PF21088"/>
    </source>
</evidence>
<evidence type="ECO:0000256" key="3">
    <source>
        <dbReference type="ARBA" id="ARBA00022475"/>
    </source>
</evidence>
<evidence type="ECO:0000259" key="8">
    <source>
        <dbReference type="Pfam" id="PF00924"/>
    </source>
</evidence>
<feature type="transmembrane region" description="Helical" evidence="7">
    <location>
        <begin position="35"/>
        <end position="54"/>
    </location>
</feature>
<accession>A0A5C6TQE0</accession>
<evidence type="ECO:0000313" key="10">
    <source>
        <dbReference type="EMBL" id="TXC62449.1"/>
    </source>
</evidence>
<feature type="domain" description="Mechanosensitive ion channel transmembrane helices 2/3" evidence="9">
    <location>
        <begin position="157"/>
        <end position="197"/>
    </location>
</feature>
<evidence type="ECO:0000256" key="1">
    <source>
        <dbReference type="ARBA" id="ARBA00004651"/>
    </source>
</evidence>
<dbReference type="Gene3D" id="3.30.70.100">
    <property type="match status" value="1"/>
</dbReference>
<dbReference type="InterPro" id="IPR011066">
    <property type="entry name" value="MscS_channel_C_sf"/>
</dbReference>
<dbReference type="EMBL" id="VOQQ01000001">
    <property type="protein sequence ID" value="TXC62449.1"/>
    <property type="molecule type" value="Genomic_DNA"/>
</dbReference>
<dbReference type="AlphaFoldDB" id="A0A5C6TQE0"/>
<dbReference type="Gene3D" id="2.30.30.60">
    <property type="match status" value="1"/>
</dbReference>
<feature type="transmembrane region" description="Helical" evidence="7">
    <location>
        <begin position="147"/>
        <end position="170"/>
    </location>
</feature>
<dbReference type="PANTHER" id="PTHR30566">
    <property type="entry name" value="YNAI-RELATED MECHANOSENSITIVE ION CHANNEL"/>
    <property type="match status" value="1"/>
</dbReference>
<dbReference type="InterPro" id="IPR011014">
    <property type="entry name" value="MscS_channel_TM-2"/>
</dbReference>
<dbReference type="InterPro" id="IPR023408">
    <property type="entry name" value="MscS_beta-dom_sf"/>
</dbReference>